<organism evidence="1 2">
    <name type="scientific">Paratractidigestivibacter faecalis</name>
    <dbReference type="NCBI Taxonomy" id="2292441"/>
    <lineage>
        <taxon>Bacteria</taxon>
        <taxon>Bacillati</taxon>
        <taxon>Actinomycetota</taxon>
        <taxon>Coriobacteriia</taxon>
        <taxon>Coriobacteriales</taxon>
        <taxon>Atopobiaceae</taxon>
        <taxon>Paratractidigestivibacter</taxon>
    </lineage>
</organism>
<dbReference type="Proteomes" id="UP001478817">
    <property type="component" value="Unassembled WGS sequence"/>
</dbReference>
<evidence type="ECO:0000313" key="1">
    <source>
        <dbReference type="EMBL" id="MEQ2637221.1"/>
    </source>
</evidence>
<comment type="caution">
    <text evidence="1">The sequence shown here is derived from an EMBL/GenBank/DDBJ whole genome shotgun (WGS) entry which is preliminary data.</text>
</comment>
<protein>
    <submittedName>
        <fullName evidence="1">Uncharacterized protein</fullName>
    </submittedName>
</protein>
<sequence length="59" mass="6571">MSLFHSENPKEEQHSGILGAFSVDNIKWEPGDEAGASLVAFRYPYEDFPNGSYLHVAQS</sequence>
<reference evidence="1 2" key="1">
    <citation type="submission" date="2024-04" db="EMBL/GenBank/DDBJ databases">
        <title>Human intestinal bacterial collection.</title>
        <authorList>
            <person name="Pauvert C."/>
            <person name="Hitch T.C.A."/>
            <person name="Clavel T."/>
        </authorList>
    </citation>
    <scope>NUCLEOTIDE SEQUENCE [LARGE SCALE GENOMIC DNA]</scope>
    <source>
        <strain evidence="1 2">CLA-AA-H197</strain>
    </source>
</reference>
<evidence type="ECO:0000313" key="2">
    <source>
        <dbReference type="Proteomes" id="UP001478817"/>
    </source>
</evidence>
<proteinExistence type="predicted"/>
<dbReference type="EMBL" id="JBBNGS010000003">
    <property type="protein sequence ID" value="MEQ2637221.1"/>
    <property type="molecule type" value="Genomic_DNA"/>
</dbReference>
<gene>
    <name evidence="1" type="ORF">AAAT05_02505</name>
</gene>
<accession>A0ABV1IEC3</accession>
<name>A0ABV1IEC3_9ACTN</name>
<dbReference type="RefSeq" id="WP_349181652.1">
    <property type="nucleotide sequence ID" value="NZ_JBBNGS010000003.1"/>
</dbReference>
<keyword evidence="2" id="KW-1185">Reference proteome</keyword>